<accession>A0A0G1XC93</accession>
<dbReference type="Gene3D" id="3.60.15.10">
    <property type="entry name" value="Ribonuclease Z/Hydroxyacylglutathione hydrolase-like"/>
    <property type="match status" value="1"/>
</dbReference>
<dbReference type="InterPro" id="IPR036866">
    <property type="entry name" value="RibonucZ/Hydroxyglut_hydro"/>
</dbReference>
<comment type="caution">
    <text evidence="1">The sequence shown here is derived from an EMBL/GenBank/DDBJ whole genome shotgun (WGS) entry which is preliminary data.</text>
</comment>
<evidence type="ECO:0000313" key="2">
    <source>
        <dbReference type="Proteomes" id="UP000034637"/>
    </source>
</evidence>
<reference evidence="1 2" key="1">
    <citation type="journal article" date="2015" name="Nature">
        <title>rRNA introns, odd ribosomes, and small enigmatic genomes across a large radiation of phyla.</title>
        <authorList>
            <person name="Brown C.T."/>
            <person name="Hug L.A."/>
            <person name="Thomas B.C."/>
            <person name="Sharon I."/>
            <person name="Castelle C.J."/>
            <person name="Singh A."/>
            <person name="Wilkins M.J."/>
            <person name="Williams K.H."/>
            <person name="Banfield J.F."/>
        </authorList>
    </citation>
    <scope>NUCLEOTIDE SEQUENCE [LARGE SCALE GENOMIC DNA]</scope>
</reference>
<gene>
    <name evidence="1" type="ORF">UY33_C0015G0029</name>
</gene>
<proteinExistence type="predicted"/>
<dbReference type="AlphaFoldDB" id="A0A0G1XC93"/>
<sequence length="415" mass="46801">MDEGSIVNSETPILITPDRLNLGQTVDQIIRLKPGDILPLSHSAMIIRCGDKTFLTDPFVGGSEPKLPFLEKGRLYPPGKGWHLRSEDKNNPPPTPQVSLFETDDLTVIAQALAPHIDAITISHLDPDHVYFPLIRRLMEVNPSLQVYGPLVWQKFLARTHTLESDPDPTAKPLLSETVLSRLHSLIPIRPAWKKGSLTADYPKLAEYSSSRLGEASVTAFEIRHMGSQYSEHSSAYLFENGQQHLLSISDSALSPEAVTLVDELYRQGRLTQIITSTAVYNPEPLYFIKNPELATRIREEFEEYSGHSAFLPFVLLAITEGKIPVITNHGGFFINQAADETFYPHRIPTTDSPDSDPAAWLELCRHRSLSFITSYLNHPDRKKYSDRIISWFKRHPIPKPLLDRVRFAKASQII</sequence>
<evidence type="ECO:0000313" key="1">
    <source>
        <dbReference type="EMBL" id="KKW00142.1"/>
    </source>
</evidence>
<dbReference type="EMBL" id="LCPP01000015">
    <property type="protein sequence ID" value="KKW00142.1"/>
    <property type="molecule type" value="Genomic_DNA"/>
</dbReference>
<dbReference type="SUPFAM" id="SSF56281">
    <property type="entry name" value="Metallo-hydrolase/oxidoreductase"/>
    <property type="match status" value="1"/>
</dbReference>
<dbReference type="Proteomes" id="UP000034637">
    <property type="component" value="Unassembled WGS sequence"/>
</dbReference>
<organism evidence="1 2">
    <name type="scientific">Candidatus Amesbacteria bacterium GW2011_GWA1_48_9</name>
    <dbReference type="NCBI Taxonomy" id="1618355"/>
    <lineage>
        <taxon>Bacteria</taxon>
        <taxon>Candidatus Amesiibacteriota</taxon>
    </lineage>
</organism>
<protein>
    <submittedName>
        <fullName evidence="1">Uncharacterized protein</fullName>
    </submittedName>
</protein>
<name>A0A0G1XC93_9BACT</name>